<evidence type="ECO:0000256" key="4">
    <source>
        <dbReference type="ARBA" id="ARBA00022807"/>
    </source>
</evidence>
<reference evidence="6" key="1">
    <citation type="submission" date="2020-04" db="EMBL/GenBank/DDBJ databases">
        <title>Analysis of mating type loci in Filobasidium floriforme.</title>
        <authorList>
            <person name="Nowrousian M."/>
        </authorList>
    </citation>
    <scope>NUCLEOTIDE SEQUENCE</scope>
    <source>
        <strain evidence="6">CBS 6242</strain>
    </source>
</reference>
<evidence type="ECO:0000256" key="3">
    <source>
        <dbReference type="ARBA" id="ARBA00022801"/>
    </source>
</evidence>
<dbReference type="SUPFAM" id="SSF54001">
    <property type="entry name" value="Cysteine proteinases"/>
    <property type="match status" value="1"/>
</dbReference>
<evidence type="ECO:0000256" key="2">
    <source>
        <dbReference type="ARBA" id="ARBA00022670"/>
    </source>
</evidence>
<name>A0A8K0JMW1_9TREE</name>
<dbReference type="Proteomes" id="UP000812966">
    <property type="component" value="Unassembled WGS sequence"/>
</dbReference>
<dbReference type="GO" id="GO:0005634">
    <property type="term" value="C:nucleus"/>
    <property type="evidence" value="ECO:0007669"/>
    <property type="project" value="TreeGrafter"/>
</dbReference>
<comment type="caution">
    <text evidence="6">The sequence shown here is derived from an EMBL/GenBank/DDBJ whole genome shotgun (WGS) entry which is preliminary data.</text>
</comment>
<dbReference type="GO" id="GO:0016929">
    <property type="term" value="F:deSUMOylase activity"/>
    <property type="evidence" value="ECO:0007669"/>
    <property type="project" value="TreeGrafter"/>
</dbReference>
<dbReference type="PANTHER" id="PTHR12606:SF141">
    <property type="entry name" value="GH15225P-RELATED"/>
    <property type="match status" value="1"/>
</dbReference>
<protein>
    <recommendedName>
        <fullName evidence="5">Ubiquitin-like protease family profile domain-containing protein</fullName>
    </recommendedName>
</protein>
<keyword evidence="3" id="KW-0378">Hydrolase</keyword>
<dbReference type="InterPro" id="IPR003653">
    <property type="entry name" value="Peptidase_C48_C"/>
</dbReference>
<keyword evidence="2" id="KW-0645">Protease</keyword>
<dbReference type="GO" id="GO:0016926">
    <property type="term" value="P:protein desumoylation"/>
    <property type="evidence" value="ECO:0007669"/>
    <property type="project" value="TreeGrafter"/>
</dbReference>
<evidence type="ECO:0000259" key="5">
    <source>
        <dbReference type="PROSITE" id="PS50600"/>
    </source>
</evidence>
<comment type="similarity">
    <text evidence="1">Belongs to the peptidase C48 family.</text>
</comment>
<dbReference type="Gene3D" id="3.40.395.10">
    <property type="entry name" value="Adenoviral Proteinase, Chain A"/>
    <property type="match status" value="1"/>
</dbReference>
<evidence type="ECO:0000256" key="1">
    <source>
        <dbReference type="ARBA" id="ARBA00005234"/>
    </source>
</evidence>
<gene>
    <name evidence="6" type="ORF">FFLO_02636</name>
</gene>
<dbReference type="PANTHER" id="PTHR12606">
    <property type="entry name" value="SENTRIN/SUMO-SPECIFIC PROTEASE"/>
    <property type="match status" value="1"/>
</dbReference>
<keyword evidence="4" id="KW-0788">Thiol protease</keyword>
<sequence length="290" mass="33190">MDRVNYLKSLGPGEWVDDIAVDSYCTLVHWWQSTFRLTGEGKPASLIMPANLSQKIKIDKVKDTEKTVHAGYTNGIPYGDILAKRSLNPFEHLHTIIPFLTGENHWVTAVIDMKSRTIYVFDSMRDIDAKESEGRCKAVFMSVRRWISEFEKAINRKDPDRMEIDDGAEVEVAEWKSRFPRALTQQKNYHDCGVMMLQTIMNVCRLQSLEAVAFGFSDFVEENGSTMDRMSPDNIDNDVSFQTREKMSIELLQQKLLLRTLRDDRPAYVVLGESAAKTSTRSGFWSPDSD</sequence>
<feature type="domain" description="Ubiquitin-like protease family profile" evidence="5">
    <location>
        <begin position="1"/>
        <end position="203"/>
    </location>
</feature>
<evidence type="ECO:0000313" key="6">
    <source>
        <dbReference type="EMBL" id="KAG7561907.1"/>
    </source>
</evidence>
<dbReference type="GO" id="GO:0006508">
    <property type="term" value="P:proteolysis"/>
    <property type="evidence" value="ECO:0007669"/>
    <property type="project" value="UniProtKB-KW"/>
</dbReference>
<keyword evidence="7" id="KW-1185">Reference proteome</keyword>
<proteinExistence type="inferred from homology"/>
<dbReference type="OrthoDB" id="1939479at2759"/>
<organism evidence="6 7">
    <name type="scientific">Filobasidium floriforme</name>
    <dbReference type="NCBI Taxonomy" id="5210"/>
    <lineage>
        <taxon>Eukaryota</taxon>
        <taxon>Fungi</taxon>
        <taxon>Dikarya</taxon>
        <taxon>Basidiomycota</taxon>
        <taxon>Agaricomycotina</taxon>
        <taxon>Tremellomycetes</taxon>
        <taxon>Filobasidiales</taxon>
        <taxon>Filobasidiaceae</taxon>
        <taxon>Filobasidium</taxon>
    </lineage>
</organism>
<evidence type="ECO:0000313" key="7">
    <source>
        <dbReference type="Proteomes" id="UP000812966"/>
    </source>
</evidence>
<dbReference type="PROSITE" id="PS50600">
    <property type="entry name" value="ULP_PROTEASE"/>
    <property type="match status" value="1"/>
</dbReference>
<dbReference type="Pfam" id="PF02902">
    <property type="entry name" value="Peptidase_C48"/>
    <property type="match status" value="1"/>
</dbReference>
<dbReference type="AlphaFoldDB" id="A0A8K0JMW1"/>
<dbReference type="InterPro" id="IPR038765">
    <property type="entry name" value="Papain-like_cys_pep_sf"/>
</dbReference>
<accession>A0A8K0JMW1</accession>
<dbReference type="EMBL" id="JABELV010000043">
    <property type="protein sequence ID" value="KAG7561907.1"/>
    <property type="molecule type" value="Genomic_DNA"/>
</dbReference>